<evidence type="ECO:0000313" key="3">
    <source>
        <dbReference type="Proteomes" id="UP000255355"/>
    </source>
</evidence>
<dbReference type="RefSeq" id="WP_068031232.1">
    <property type="nucleotide sequence ID" value="NZ_QQAZ01000002.1"/>
</dbReference>
<protein>
    <submittedName>
        <fullName evidence="2">Uncharacterized protein</fullName>
    </submittedName>
</protein>
<dbReference type="OrthoDB" id="4566760at2"/>
<feature type="region of interest" description="Disordered" evidence="1">
    <location>
        <begin position="96"/>
        <end position="115"/>
    </location>
</feature>
<name>A0A370HC67_9NOCA</name>
<reference evidence="2 3" key="1">
    <citation type="submission" date="2018-07" db="EMBL/GenBank/DDBJ databases">
        <title>Genomic Encyclopedia of Type Strains, Phase IV (KMG-IV): sequencing the most valuable type-strain genomes for metagenomic binning, comparative biology and taxonomic classification.</title>
        <authorList>
            <person name="Goeker M."/>
        </authorList>
    </citation>
    <scope>NUCLEOTIDE SEQUENCE [LARGE SCALE GENOMIC DNA]</scope>
    <source>
        <strain evidence="2 3">DSM 44952</strain>
    </source>
</reference>
<organism evidence="2 3">
    <name type="scientific">Nocardia mexicana</name>
    <dbReference type="NCBI Taxonomy" id="279262"/>
    <lineage>
        <taxon>Bacteria</taxon>
        <taxon>Bacillati</taxon>
        <taxon>Actinomycetota</taxon>
        <taxon>Actinomycetes</taxon>
        <taxon>Mycobacteriales</taxon>
        <taxon>Nocardiaceae</taxon>
        <taxon>Nocardia</taxon>
    </lineage>
</organism>
<evidence type="ECO:0000256" key="1">
    <source>
        <dbReference type="SAM" id="MobiDB-lite"/>
    </source>
</evidence>
<accession>A0A370HC67</accession>
<keyword evidence="3" id="KW-1185">Reference proteome</keyword>
<evidence type="ECO:0000313" key="2">
    <source>
        <dbReference type="EMBL" id="RDI54519.1"/>
    </source>
</evidence>
<feature type="region of interest" description="Disordered" evidence="1">
    <location>
        <begin position="163"/>
        <end position="182"/>
    </location>
</feature>
<dbReference type="AlphaFoldDB" id="A0A370HC67"/>
<dbReference type="EMBL" id="QQAZ01000002">
    <property type="protein sequence ID" value="RDI54519.1"/>
    <property type="molecule type" value="Genomic_DNA"/>
</dbReference>
<feature type="compositionally biased region" description="Polar residues" evidence="1">
    <location>
        <begin position="170"/>
        <end position="182"/>
    </location>
</feature>
<gene>
    <name evidence="2" type="ORF">DFR68_102647</name>
</gene>
<dbReference type="Proteomes" id="UP000255355">
    <property type="component" value="Unassembled WGS sequence"/>
</dbReference>
<sequence length="182" mass="18752">MITTSDARNQGCSDGRVSRAGRYAAAAVAALAVGGLGLGTVAAPASADLPGAPCLWAGNPYPDGETVYAGGWAFTCHSDFMAGARWNRDGVANRRTTVPNPGANGNPAGRFSPGARQPGTAYTDYCVGDQLIEGAEDIYEAFPAGGGLYWKAAGPISNWTFDGARPEPTWRTSSSCREGSLS</sequence>
<proteinExistence type="predicted"/>
<comment type="caution">
    <text evidence="2">The sequence shown here is derived from an EMBL/GenBank/DDBJ whole genome shotgun (WGS) entry which is preliminary data.</text>
</comment>